<protein>
    <submittedName>
        <fullName evidence="3">Thioredoxin domain containing 11</fullName>
    </submittedName>
</protein>
<feature type="region of interest" description="Disordered" evidence="1">
    <location>
        <begin position="832"/>
        <end position="864"/>
    </location>
</feature>
<feature type="domain" description="Thioredoxin" evidence="2">
    <location>
        <begin position="50"/>
        <end position="176"/>
    </location>
</feature>
<sequence length="864" mass="98254">VMLRRVRQSLRQVLYLMARRPDLLCGAILLSVLLVLAVKFTCSRAKNVVAPARPPVRFFSAEAPIVDLYLGQLDQVERLRSVAEVSLIFFYAPWCAHSMAARQEVQQVARKLAKQVLFVAVNCWYSLGKCRRQNRFYHYPIIHLFYRKFGPIEYKGPVVAPYVESFLLRVITPLTYLPSRATLKEFLSYHEPRVVGFFQFNSSPQPPGYITYLSSALQALRRDSHGVVRFGVVTSRQVAEAISLREDQSVYLHRRFNSSLVFPRLERNFTSEAICSWVFEHRETFLQWLQPPGTKSRLLEHELTKGPALLLFLPHNPLGSNPIIADIALRYHSCNNSHTSEDRTLTSDLLCCQSLLLPQSRTHVCEVCLSRSGPRLTSSSVRCTFPATAQDGRTPQSVLRHCCLNQTPVPASTDTETSLGCSNVLDGYSPFTQYSACCRTVEPQLVDSQTKEELDAENPSPSPPPPPSLSTEPSSGTQQGDGGFTGLRCQTNRTLRFYLLDVDLTWPLAVRLGAGSPADGSDSRSFAAIVNLKDEIHYVLHRNPATTLTDSLETFIRNFSAPYSLLERHLVGDNKRTGSEKTEQTETRSGPLIKELTTASFMPSIMDLTKDVLVFYYTQWCGFCSVLNHVIIQLARLLQGNRSITVTRVNVARNDLPWEFMVDRVPSILIFPRYRKHFSVKFPEDLQITLPNLLHFILKHSDSVRDANKPASSSEANGSGASTILRAEVLTLQREVQLLHQARERLSEQLAQLWRDNRRLTFDSRHLVAQNEELQRERQSLEEQHQEKSRQLGKAVRRLQALADTSEHLLNENMLLRVLLRALKERTEAWEQEQEEVEAEQRRTNVEKRQNNENPTDCDITTVK</sequence>
<dbReference type="SUPFAM" id="SSF52833">
    <property type="entry name" value="Thioredoxin-like"/>
    <property type="match status" value="2"/>
</dbReference>
<dbReference type="CDD" id="cd02995">
    <property type="entry name" value="PDI_a_PDI_a'_C"/>
    <property type="match status" value="1"/>
</dbReference>
<feature type="region of interest" description="Disordered" evidence="1">
    <location>
        <begin position="448"/>
        <end position="487"/>
    </location>
</feature>
<feature type="compositionally biased region" description="Basic and acidic residues" evidence="1">
    <location>
        <begin position="839"/>
        <end position="851"/>
    </location>
</feature>
<dbReference type="InterPro" id="IPR013766">
    <property type="entry name" value="Thioredoxin_domain"/>
</dbReference>
<organism evidence="3 4">
    <name type="scientific">Cynoglossus semilaevis</name>
    <name type="common">Tongue sole</name>
    <dbReference type="NCBI Taxonomy" id="244447"/>
    <lineage>
        <taxon>Eukaryota</taxon>
        <taxon>Metazoa</taxon>
        <taxon>Chordata</taxon>
        <taxon>Craniata</taxon>
        <taxon>Vertebrata</taxon>
        <taxon>Euteleostomi</taxon>
        <taxon>Actinopterygii</taxon>
        <taxon>Neopterygii</taxon>
        <taxon>Teleostei</taxon>
        <taxon>Neoteleostei</taxon>
        <taxon>Acanthomorphata</taxon>
        <taxon>Carangaria</taxon>
        <taxon>Pleuronectiformes</taxon>
        <taxon>Pleuronectoidei</taxon>
        <taxon>Cynoglossidae</taxon>
        <taxon>Cynoglossinae</taxon>
        <taxon>Cynoglossus</taxon>
    </lineage>
</organism>
<dbReference type="Pfam" id="PF00085">
    <property type="entry name" value="Thioredoxin"/>
    <property type="match status" value="2"/>
</dbReference>
<evidence type="ECO:0000256" key="1">
    <source>
        <dbReference type="SAM" id="MobiDB-lite"/>
    </source>
</evidence>
<name>A0A3P8X5F1_CYNSE</name>
<dbReference type="PANTHER" id="PTHR46497:SF1">
    <property type="entry name" value="THIOREDOXIN DOMAIN-CONTAINING PROTEIN 11"/>
    <property type="match status" value="1"/>
</dbReference>
<keyword evidence="4" id="KW-1185">Reference proteome</keyword>
<dbReference type="AlphaFoldDB" id="A0A3P8X5F1"/>
<evidence type="ECO:0000259" key="2">
    <source>
        <dbReference type="PROSITE" id="PS51352"/>
    </source>
</evidence>
<dbReference type="PANTHER" id="PTHR46497">
    <property type="entry name" value="THIOREDOXIN DOMAIN-CONTAINING PROTEIN 11"/>
    <property type="match status" value="1"/>
</dbReference>
<reference evidence="3" key="3">
    <citation type="submission" date="2025-09" db="UniProtKB">
        <authorList>
            <consortium name="Ensembl"/>
        </authorList>
    </citation>
    <scope>IDENTIFICATION</scope>
</reference>
<evidence type="ECO:0000313" key="4">
    <source>
        <dbReference type="Proteomes" id="UP000265120"/>
    </source>
</evidence>
<dbReference type="Proteomes" id="UP000265120">
    <property type="component" value="Chromosome 9"/>
</dbReference>
<evidence type="ECO:0000313" key="3">
    <source>
        <dbReference type="Ensembl" id="ENSCSEP00000032590.1"/>
    </source>
</evidence>
<dbReference type="InterPro" id="IPR036249">
    <property type="entry name" value="Thioredoxin-like_sf"/>
</dbReference>
<dbReference type="InterPro" id="IPR058777">
    <property type="entry name" value="TXNDC11_thioredoxin"/>
</dbReference>
<reference evidence="3" key="2">
    <citation type="submission" date="2025-08" db="UniProtKB">
        <authorList>
            <consortium name="Ensembl"/>
        </authorList>
    </citation>
    <scope>IDENTIFICATION</scope>
</reference>
<dbReference type="FunCoup" id="A0A3P8X5F1">
    <property type="interactions" value="1408"/>
</dbReference>
<dbReference type="GeneTree" id="ENSGT00390000016020"/>
<dbReference type="STRING" id="244447.ENSCSEP00000032590"/>
<dbReference type="InterPro" id="IPR052792">
    <property type="entry name" value="Thioredoxin_dom-contain_11"/>
</dbReference>
<dbReference type="InParanoid" id="A0A3P8X5F1"/>
<accession>A0A3P8X5F1</accession>
<dbReference type="Pfam" id="PF26234">
    <property type="entry name" value="TXNDC11_2nd"/>
    <property type="match status" value="1"/>
</dbReference>
<dbReference type="PROSITE" id="PS51352">
    <property type="entry name" value="THIOREDOXIN_2"/>
    <property type="match status" value="1"/>
</dbReference>
<dbReference type="Ensembl" id="ENSCSET00000033011.1">
    <property type="protein sequence ID" value="ENSCSEP00000032590.1"/>
    <property type="gene ID" value="ENSCSEG00000020908.1"/>
</dbReference>
<reference evidence="3 4" key="1">
    <citation type="journal article" date="2014" name="Nat. Genet.">
        <title>Whole-genome sequence of a flatfish provides insights into ZW sex chromosome evolution and adaptation to a benthic lifestyle.</title>
        <authorList>
            <person name="Chen S."/>
            <person name="Zhang G."/>
            <person name="Shao C."/>
            <person name="Huang Q."/>
            <person name="Liu G."/>
            <person name="Zhang P."/>
            <person name="Song W."/>
            <person name="An N."/>
            <person name="Chalopin D."/>
            <person name="Volff J.N."/>
            <person name="Hong Y."/>
            <person name="Li Q."/>
            <person name="Sha Z."/>
            <person name="Zhou H."/>
            <person name="Xie M."/>
            <person name="Yu Q."/>
            <person name="Liu Y."/>
            <person name="Xiang H."/>
            <person name="Wang N."/>
            <person name="Wu K."/>
            <person name="Yang C."/>
            <person name="Zhou Q."/>
            <person name="Liao X."/>
            <person name="Yang L."/>
            <person name="Hu Q."/>
            <person name="Zhang J."/>
            <person name="Meng L."/>
            <person name="Jin L."/>
            <person name="Tian Y."/>
            <person name="Lian J."/>
            <person name="Yang J."/>
            <person name="Miao G."/>
            <person name="Liu S."/>
            <person name="Liang Z."/>
            <person name="Yan F."/>
            <person name="Li Y."/>
            <person name="Sun B."/>
            <person name="Zhang H."/>
            <person name="Zhang J."/>
            <person name="Zhu Y."/>
            <person name="Du M."/>
            <person name="Zhao Y."/>
            <person name="Schartl M."/>
            <person name="Tang Q."/>
            <person name="Wang J."/>
        </authorList>
    </citation>
    <scope>NUCLEOTIDE SEQUENCE</scope>
</reference>
<proteinExistence type="predicted"/>
<dbReference type="CDD" id="cd02981">
    <property type="entry name" value="PDI_b_family"/>
    <property type="match status" value="1"/>
</dbReference>
<dbReference type="Gene3D" id="3.40.30.10">
    <property type="entry name" value="Glutaredoxin"/>
    <property type="match status" value="3"/>
</dbReference>